<evidence type="ECO:0000313" key="4">
    <source>
        <dbReference type="EMBL" id="SEL49771.1"/>
    </source>
</evidence>
<dbReference type="Gene3D" id="3.30.450.20">
    <property type="entry name" value="PAS domain"/>
    <property type="match status" value="1"/>
</dbReference>
<keyword evidence="1" id="KW-1133">Transmembrane helix</keyword>
<dbReference type="Gene3D" id="3.30.565.10">
    <property type="entry name" value="Histidine kinase-like ATPase, C-terminal domain"/>
    <property type="match status" value="1"/>
</dbReference>
<accession>A0A1H7QP51</accession>
<dbReference type="SUPFAM" id="SSF55785">
    <property type="entry name" value="PYP-like sensor domain (PAS domain)"/>
    <property type="match status" value="1"/>
</dbReference>
<dbReference type="SMART" id="SM00387">
    <property type="entry name" value="HATPase_c"/>
    <property type="match status" value="1"/>
</dbReference>
<gene>
    <name evidence="4" type="ORF">SAMN04488691_105107</name>
</gene>
<protein>
    <submittedName>
        <fullName evidence="4">PAS domain S-box-containing protein</fullName>
    </submittedName>
</protein>
<evidence type="ECO:0000313" key="5">
    <source>
        <dbReference type="Proteomes" id="UP000183894"/>
    </source>
</evidence>
<evidence type="ECO:0000259" key="2">
    <source>
        <dbReference type="PROSITE" id="PS50109"/>
    </source>
</evidence>
<proteinExistence type="predicted"/>
<feature type="transmembrane region" description="Helical" evidence="1">
    <location>
        <begin position="72"/>
        <end position="89"/>
    </location>
</feature>
<dbReference type="PROSITE" id="PS50112">
    <property type="entry name" value="PAS"/>
    <property type="match status" value="1"/>
</dbReference>
<dbReference type="Proteomes" id="UP000183894">
    <property type="component" value="Unassembled WGS sequence"/>
</dbReference>
<feature type="domain" description="Histidine kinase" evidence="2">
    <location>
        <begin position="350"/>
        <end position="551"/>
    </location>
</feature>
<dbReference type="InterPro" id="IPR003594">
    <property type="entry name" value="HATPase_dom"/>
</dbReference>
<dbReference type="InterPro" id="IPR000014">
    <property type="entry name" value="PAS"/>
</dbReference>
<keyword evidence="1" id="KW-0472">Membrane</keyword>
<dbReference type="InterPro" id="IPR005467">
    <property type="entry name" value="His_kinase_dom"/>
</dbReference>
<dbReference type="EMBL" id="FOAD01000005">
    <property type="protein sequence ID" value="SEL49771.1"/>
    <property type="molecule type" value="Genomic_DNA"/>
</dbReference>
<feature type="transmembrane region" description="Helical" evidence="1">
    <location>
        <begin position="153"/>
        <end position="171"/>
    </location>
</feature>
<organism evidence="4 5">
    <name type="scientific">Haloferax larsenii</name>
    <dbReference type="NCBI Taxonomy" id="302484"/>
    <lineage>
        <taxon>Archaea</taxon>
        <taxon>Methanobacteriati</taxon>
        <taxon>Methanobacteriota</taxon>
        <taxon>Stenosarchaea group</taxon>
        <taxon>Halobacteria</taxon>
        <taxon>Halobacteriales</taxon>
        <taxon>Haloferacaceae</taxon>
        <taxon>Haloferax</taxon>
    </lineage>
</organism>
<dbReference type="NCBIfam" id="TIGR00229">
    <property type="entry name" value="sensory_box"/>
    <property type="match status" value="1"/>
</dbReference>
<feature type="transmembrane region" description="Helical" evidence="1">
    <location>
        <begin position="183"/>
        <end position="200"/>
    </location>
</feature>
<dbReference type="InterPro" id="IPR035965">
    <property type="entry name" value="PAS-like_dom_sf"/>
</dbReference>
<keyword evidence="1" id="KW-0812">Transmembrane</keyword>
<feature type="transmembrane region" description="Helical" evidence="1">
    <location>
        <begin position="12"/>
        <end position="29"/>
    </location>
</feature>
<feature type="transmembrane region" description="Helical" evidence="1">
    <location>
        <begin position="101"/>
        <end position="118"/>
    </location>
</feature>
<dbReference type="CDD" id="cd00130">
    <property type="entry name" value="PAS"/>
    <property type="match status" value="1"/>
</dbReference>
<dbReference type="Pfam" id="PF16927">
    <property type="entry name" value="HisKA_7TM"/>
    <property type="match status" value="1"/>
</dbReference>
<dbReference type="SUPFAM" id="SSF55874">
    <property type="entry name" value="ATPase domain of HSP90 chaperone/DNA topoisomerase II/histidine kinase"/>
    <property type="match status" value="1"/>
</dbReference>
<feature type="transmembrane region" description="Helical" evidence="1">
    <location>
        <begin position="36"/>
        <end position="60"/>
    </location>
</feature>
<name>A0A1H7QP51_HALLR</name>
<dbReference type="PRINTS" id="PR00344">
    <property type="entry name" value="BCTRLSENSOR"/>
</dbReference>
<dbReference type="CDD" id="cd16936">
    <property type="entry name" value="HATPase_RsbW-like"/>
    <property type="match status" value="1"/>
</dbReference>
<dbReference type="PROSITE" id="PS50109">
    <property type="entry name" value="HIS_KIN"/>
    <property type="match status" value="1"/>
</dbReference>
<dbReference type="PANTHER" id="PTHR43065">
    <property type="entry name" value="SENSOR HISTIDINE KINASE"/>
    <property type="match status" value="1"/>
</dbReference>
<dbReference type="AlphaFoldDB" id="A0A1H7QP51"/>
<evidence type="ECO:0000259" key="3">
    <source>
        <dbReference type="PROSITE" id="PS50112"/>
    </source>
</evidence>
<reference evidence="4 5" key="1">
    <citation type="submission" date="2016-10" db="EMBL/GenBank/DDBJ databases">
        <authorList>
            <person name="de Groot N.N."/>
        </authorList>
    </citation>
    <scope>NUCLEOTIDE SEQUENCE [LARGE SCALE GENOMIC DNA]</scope>
    <source>
        <strain evidence="4 5">CDM_5</strain>
    </source>
</reference>
<dbReference type="InterPro" id="IPR031621">
    <property type="entry name" value="HisKA_7TM"/>
</dbReference>
<feature type="domain" description="PAS" evidence="3">
    <location>
        <begin position="239"/>
        <end position="270"/>
    </location>
</feature>
<dbReference type="GO" id="GO:0016772">
    <property type="term" value="F:transferase activity, transferring phosphorus-containing groups"/>
    <property type="evidence" value="ECO:0007669"/>
    <property type="project" value="InterPro"/>
</dbReference>
<dbReference type="InterPro" id="IPR004358">
    <property type="entry name" value="Sig_transdc_His_kin-like_C"/>
</dbReference>
<dbReference type="InterPro" id="IPR036890">
    <property type="entry name" value="HATPase_C_sf"/>
</dbReference>
<dbReference type="Pfam" id="PF13426">
    <property type="entry name" value="PAS_9"/>
    <property type="match status" value="1"/>
</dbReference>
<evidence type="ECO:0000256" key="1">
    <source>
        <dbReference type="SAM" id="Phobius"/>
    </source>
</evidence>
<sequence length="565" mass="62581">MESWLTPEIAIALMYLGVIPSIANSYVLWGDRRKPGVIWFILSMATGGAWAFLFATFTLVSDPGLTLALANFFWVMIPTAAVTMFLLAYEFVFKHNVSRRVAVASFLPILVLFVLSWFNPDNLVYTPEYHVGPNGYLHAPDLGGPLKIFVTKIYGYLLVFLAAGMFVGEALRTNGTHRRQTLYLLVIFSMLVLSTVVKVAELVPVYFDLTSVVYSFSGVFFAFSISKNGFMKFVPVAREQTFQEVSDPIFVINPEGNIVDVNDAAGQLFGAGIIGQQIDDVLSEHVTSTEGAAETLEFRRNDETRFFSVQTSTIAYGRGLEGEIMVLSDITALKKRENELDLLKQILSRVFRHNIRNDLNVISGYAQIIEDASSGDVAEWAERINDRSTKIVKQAEKAGKIESVFSYDETVQRSLREDIEKAREEYQVTPPATVSFDIDDVEVEVHPRFDLAVLELIDNALTHHHGSEPADIVVSTELTDTSVTLVVKDNGPGLPSVEVSVLKAQEETDLQHGSGIGLWLVHWIVARSNGELTTEVTDSGTKIKITLPRLPQNQTTSEAEGVAAQ</sequence>
<dbReference type="Pfam" id="PF02518">
    <property type="entry name" value="HATPase_c"/>
    <property type="match status" value="1"/>
</dbReference>